<name>A0A2M6NZE4_9BACT</name>
<proteinExistence type="predicted"/>
<dbReference type="Pfam" id="PF00534">
    <property type="entry name" value="Glycos_transf_1"/>
    <property type="match status" value="1"/>
</dbReference>
<comment type="caution">
    <text evidence="3">The sequence shown here is derived from an EMBL/GenBank/DDBJ whole genome shotgun (WGS) entry which is preliminary data.</text>
</comment>
<dbReference type="PANTHER" id="PTHR45947">
    <property type="entry name" value="SULFOQUINOVOSYL TRANSFERASE SQD2"/>
    <property type="match status" value="1"/>
</dbReference>
<evidence type="ECO:0000313" key="3">
    <source>
        <dbReference type="EMBL" id="PIR76832.1"/>
    </source>
</evidence>
<dbReference type="Pfam" id="PF13439">
    <property type="entry name" value="Glyco_transf_4"/>
    <property type="match status" value="1"/>
</dbReference>
<dbReference type="Proteomes" id="UP000228528">
    <property type="component" value="Unassembled WGS sequence"/>
</dbReference>
<dbReference type="InterPro" id="IPR028098">
    <property type="entry name" value="Glyco_trans_4-like_N"/>
</dbReference>
<dbReference type="GO" id="GO:0016757">
    <property type="term" value="F:glycosyltransferase activity"/>
    <property type="evidence" value="ECO:0007669"/>
    <property type="project" value="InterPro"/>
</dbReference>
<dbReference type="AlphaFoldDB" id="A0A2M6NZE4"/>
<dbReference type="SUPFAM" id="SSF53756">
    <property type="entry name" value="UDP-Glycosyltransferase/glycogen phosphorylase"/>
    <property type="match status" value="1"/>
</dbReference>
<evidence type="ECO:0000259" key="1">
    <source>
        <dbReference type="Pfam" id="PF00534"/>
    </source>
</evidence>
<organism evidence="3 4">
    <name type="scientific">Candidatus Magasanikbacteria bacterium CG10_big_fil_rev_8_21_14_0_10_38_6</name>
    <dbReference type="NCBI Taxonomy" id="1974647"/>
    <lineage>
        <taxon>Bacteria</taxon>
        <taxon>Candidatus Magasanikiibacteriota</taxon>
    </lineage>
</organism>
<dbReference type="InterPro" id="IPR050194">
    <property type="entry name" value="Glycosyltransferase_grp1"/>
</dbReference>
<accession>A0A2M6NZE4</accession>
<evidence type="ECO:0008006" key="5">
    <source>
        <dbReference type="Google" id="ProtNLM"/>
    </source>
</evidence>
<feature type="domain" description="Glycosyltransferase subfamily 4-like N-terminal" evidence="2">
    <location>
        <begin position="15"/>
        <end position="182"/>
    </location>
</feature>
<dbReference type="InterPro" id="IPR001296">
    <property type="entry name" value="Glyco_trans_1"/>
</dbReference>
<reference evidence="4" key="1">
    <citation type="submission" date="2017-09" db="EMBL/GenBank/DDBJ databases">
        <title>Depth-based differentiation of microbial function through sediment-hosted aquifers and enrichment of novel symbionts in the deep terrestrial subsurface.</title>
        <authorList>
            <person name="Probst A.J."/>
            <person name="Ladd B."/>
            <person name="Jarett J.K."/>
            <person name="Geller-Mcgrath D.E."/>
            <person name="Sieber C.M.K."/>
            <person name="Emerson J.B."/>
            <person name="Anantharaman K."/>
            <person name="Thomas B.C."/>
            <person name="Malmstrom R."/>
            <person name="Stieglmeier M."/>
            <person name="Klingl A."/>
            <person name="Woyke T."/>
            <person name="Ryan C.M."/>
            <person name="Banfield J.F."/>
        </authorList>
    </citation>
    <scope>NUCLEOTIDE SEQUENCE [LARGE SCALE GENOMIC DNA]</scope>
</reference>
<dbReference type="EMBL" id="PFBW01000238">
    <property type="protein sequence ID" value="PIR76832.1"/>
    <property type="molecule type" value="Genomic_DNA"/>
</dbReference>
<gene>
    <name evidence="3" type="ORF">COU30_05745</name>
</gene>
<dbReference type="CDD" id="cd03801">
    <property type="entry name" value="GT4_PimA-like"/>
    <property type="match status" value="1"/>
</dbReference>
<evidence type="ECO:0000313" key="4">
    <source>
        <dbReference type="Proteomes" id="UP000228528"/>
    </source>
</evidence>
<evidence type="ECO:0000259" key="2">
    <source>
        <dbReference type="Pfam" id="PF13439"/>
    </source>
</evidence>
<dbReference type="PANTHER" id="PTHR45947:SF3">
    <property type="entry name" value="SULFOQUINOVOSYL TRANSFERASE SQD2"/>
    <property type="match status" value="1"/>
</dbReference>
<sequence>MKRILIYSTAYVPFVGGAEVAMKEITDRLSGDQFVFEIITAKMDRTLPSVEQIGNIRVHRVGIGHPMFDKYLLALFGHRKGIALHKEKSFDIVWSLMASYNGFAAEKFSSKTGVPLFLTLQEGDSIEYILHKVRFVRKSFNRIFSRASGLQAISTYLMDWGKNMGFSGKVVEVVPNGVDVARFTKEYSQEEIARVRASFGFSDDAVIVVTASRLVKKNGVADVIRALPLLPKEVCFVVCGSGELEASLKSLAKELRVSERVNFLGNQSHEQLPKILQASDLFIRPSLTEGLGNSFLEAMAAGLPTIGTPVGGIPDFLEDGKTGFICQPENLQSIADAIRRVMALSEEEKIQIHDAAMKMIVKNYNWTCVSDQMRAFFMNIAQ</sequence>
<dbReference type="Gene3D" id="3.40.50.2000">
    <property type="entry name" value="Glycogen Phosphorylase B"/>
    <property type="match status" value="2"/>
</dbReference>
<feature type="domain" description="Glycosyl transferase family 1" evidence="1">
    <location>
        <begin position="195"/>
        <end position="349"/>
    </location>
</feature>
<protein>
    <recommendedName>
        <fullName evidence="5">Glycosyltransferase family 1 protein</fullName>
    </recommendedName>
</protein>